<feature type="domain" description="N-acetyltransferase" evidence="3">
    <location>
        <begin position="24"/>
        <end position="219"/>
    </location>
</feature>
<proteinExistence type="predicted"/>
<accession>A0A420XZM4</accession>
<dbReference type="AlphaFoldDB" id="A0A420XZM4"/>
<keyword evidence="5" id="KW-1185">Reference proteome</keyword>
<dbReference type="CDD" id="cd04301">
    <property type="entry name" value="NAT_SF"/>
    <property type="match status" value="1"/>
</dbReference>
<comment type="caution">
    <text evidence="4">The sequence shown here is derived from an EMBL/GenBank/DDBJ whole genome shotgun (WGS) entry which is preliminary data.</text>
</comment>
<dbReference type="GO" id="GO:0016747">
    <property type="term" value="F:acyltransferase activity, transferring groups other than amino-acyl groups"/>
    <property type="evidence" value="ECO:0007669"/>
    <property type="project" value="InterPro"/>
</dbReference>
<dbReference type="Pfam" id="PF00583">
    <property type="entry name" value="Acetyltransf_1"/>
    <property type="match status" value="1"/>
</dbReference>
<dbReference type="PANTHER" id="PTHR43420">
    <property type="entry name" value="ACETYLTRANSFERASE"/>
    <property type="match status" value="1"/>
</dbReference>
<keyword evidence="1" id="KW-0808">Transferase</keyword>
<gene>
    <name evidence="4" type="ORF">DL546_000842</name>
</gene>
<organism evidence="4 5">
    <name type="scientific">Coniochaeta pulveracea</name>
    <dbReference type="NCBI Taxonomy" id="177199"/>
    <lineage>
        <taxon>Eukaryota</taxon>
        <taxon>Fungi</taxon>
        <taxon>Dikarya</taxon>
        <taxon>Ascomycota</taxon>
        <taxon>Pezizomycotina</taxon>
        <taxon>Sordariomycetes</taxon>
        <taxon>Sordariomycetidae</taxon>
        <taxon>Coniochaetales</taxon>
        <taxon>Coniochaetaceae</taxon>
        <taxon>Coniochaeta</taxon>
    </lineage>
</organism>
<evidence type="ECO:0000259" key="3">
    <source>
        <dbReference type="PROSITE" id="PS51186"/>
    </source>
</evidence>
<dbReference type="SUPFAM" id="SSF55729">
    <property type="entry name" value="Acyl-CoA N-acyltransferases (Nat)"/>
    <property type="match status" value="1"/>
</dbReference>
<dbReference type="Proteomes" id="UP000275385">
    <property type="component" value="Unassembled WGS sequence"/>
</dbReference>
<name>A0A420XZM4_9PEZI</name>
<sequence>MSHDFTYHCFRISKDQESLAEAARSYRQLRLKALRTSPESFSSTYESEAALTEADWIARLAEPGKQMFACVAIPVGATNLMSEDAGGQPLANERMQGEWVGHVVIRGPISRSDFMLPEATGQPLPASDEDEERWQTLGLFVLPQHQGRGLASRLCEAAISYLRARWEPPSPSTTASSILLRLMVKPNNTAAVRLYKKLGLEIHADGKQPSNDILQKLEA</sequence>
<evidence type="ECO:0000256" key="1">
    <source>
        <dbReference type="ARBA" id="ARBA00022679"/>
    </source>
</evidence>
<reference evidence="4 5" key="1">
    <citation type="submission" date="2018-08" db="EMBL/GenBank/DDBJ databases">
        <title>Draft genome of the lignicolous fungus Coniochaeta pulveracea.</title>
        <authorList>
            <person name="Borstlap C.J."/>
            <person name="De Witt R.N."/>
            <person name="Botha A."/>
            <person name="Volschenk H."/>
        </authorList>
    </citation>
    <scope>NUCLEOTIDE SEQUENCE [LARGE SCALE GENOMIC DNA]</scope>
    <source>
        <strain evidence="4 5">CAB683</strain>
    </source>
</reference>
<evidence type="ECO:0000256" key="2">
    <source>
        <dbReference type="ARBA" id="ARBA00023315"/>
    </source>
</evidence>
<dbReference type="InterPro" id="IPR016181">
    <property type="entry name" value="Acyl_CoA_acyltransferase"/>
</dbReference>
<dbReference type="PANTHER" id="PTHR43420:SF47">
    <property type="entry name" value="N-ACETYLTRANSFERASE DOMAIN-CONTAINING PROTEIN"/>
    <property type="match status" value="1"/>
</dbReference>
<protein>
    <recommendedName>
        <fullName evidence="3">N-acetyltransferase domain-containing protein</fullName>
    </recommendedName>
</protein>
<evidence type="ECO:0000313" key="5">
    <source>
        <dbReference type="Proteomes" id="UP000275385"/>
    </source>
</evidence>
<dbReference type="PROSITE" id="PS51186">
    <property type="entry name" value="GNAT"/>
    <property type="match status" value="1"/>
</dbReference>
<dbReference type="OrthoDB" id="41532at2759"/>
<keyword evidence="2" id="KW-0012">Acyltransferase</keyword>
<dbReference type="EMBL" id="QVQW01000081">
    <property type="protein sequence ID" value="RKU41135.1"/>
    <property type="molecule type" value="Genomic_DNA"/>
</dbReference>
<dbReference type="InterPro" id="IPR000182">
    <property type="entry name" value="GNAT_dom"/>
</dbReference>
<evidence type="ECO:0000313" key="4">
    <source>
        <dbReference type="EMBL" id="RKU41135.1"/>
    </source>
</evidence>
<dbReference type="Gene3D" id="3.40.630.30">
    <property type="match status" value="1"/>
</dbReference>
<dbReference type="InterPro" id="IPR050680">
    <property type="entry name" value="YpeA/RimI_acetyltransf"/>
</dbReference>